<dbReference type="PROSITE" id="PS51462">
    <property type="entry name" value="NUDIX"/>
    <property type="match status" value="1"/>
</dbReference>
<dbReference type="STRING" id="314271.RB2654_15691"/>
<evidence type="ECO:0000259" key="4">
    <source>
        <dbReference type="PROSITE" id="PS51462"/>
    </source>
</evidence>
<protein>
    <submittedName>
        <fullName evidence="5">NUDIX hydrolase</fullName>
    </submittedName>
</protein>
<dbReference type="OrthoDB" id="289720at2"/>
<keyword evidence="2 3" id="KW-0378">Hydrolase</keyword>
<dbReference type="PANTHER" id="PTHR43046">
    <property type="entry name" value="GDP-MANNOSE MANNOSYL HYDROLASE"/>
    <property type="match status" value="1"/>
</dbReference>
<comment type="similarity">
    <text evidence="3">Belongs to the Nudix hydrolase family.</text>
</comment>
<dbReference type="InterPro" id="IPR015797">
    <property type="entry name" value="NUDIX_hydrolase-like_dom_sf"/>
</dbReference>
<dbReference type="Gene3D" id="3.90.79.10">
    <property type="entry name" value="Nucleoside Triphosphate Pyrophosphohydrolase"/>
    <property type="match status" value="1"/>
</dbReference>
<dbReference type="Pfam" id="PF00293">
    <property type="entry name" value="NUDIX"/>
    <property type="match status" value="1"/>
</dbReference>
<dbReference type="InterPro" id="IPR020476">
    <property type="entry name" value="Nudix_hydrolase"/>
</dbReference>
<sequence>MSFSGAKLILLIGGKLLTIRRDDDPSIPWPGLWDLPGGAREGDESPEACVLRETVEETGLTLAPEGLVWRKHYLRPNPAWFFAAKLGADAFSRVRLGDEGQAVALMHPAGWVLRDDVIPHFRMRVAEAMDDMHDL</sequence>
<evidence type="ECO:0000313" key="5">
    <source>
        <dbReference type="EMBL" id="EAQ14126.1"/>
    </source>
</evidence>
<dbReference type="AlphaFoldDB" id="A3VB08"/>
<dbReference type="PANTHER" id="PTHR43046:SF14">
    <property type="entry name" value="MUTT_NUDIX FAMILY PROTEIN"/>
    <property type="match status" value="1"/>
</dbReference>
<dbReference type="SUPFAM" id="SSF55811">
    <property type="entry name" value="Nudix"/>
    <property type="match status" value="1"/>
</dbReference>
<evidence type="ECO:0000256" key="1">
    <source>
        <dbReference type="ARBA" id="ARBA00001946"/>
    </source>
</evidence>
<evidence type="ECO:0000313" key="6">
    <source>
        <dbReference type="Proteomes" id="UP000002931"/>
    </source>
</evidence>
<dbReference type="RefSeq" id="WP_008333295.1">
    <property type="nucleotide sequence ID" value="NZ_CH902578.1"/>
</dbReference>
<proteinExistence type="inferred from homology"/>
<comment type="cofactor">
    <cofactor evidence="1">
        <name>Mg(2+)</name>
        <dbReference type="ChEBI" id="CHEBI:18420"/>
    </cofactor>
</comment>
<name>A3VB08_9RHOB</name>
<dbReference type="HOGENOM" id="CLU_037162_21_0_5"/>
<dbReference type="PRINTS" id="PR00502">
    <property type="entry name" value="NUDIXFAMILY"/>
</dbReference>
<dbReference type="Proteomes" id="UP000002931">
    <property type="component" value="Unassembled WGS sequence"/>
</dbReference>
<dbReference type="InterPro" id="IPR000086">
    <property type="entry name" value="NUDIX_hydrolase_dom"/>
</dbReference>
<gene>
    <name evidence="5" type="ORF">RB2654_15691</name>
</gene>
<organism evidence="5 6">
    <name type="scientific">Maritimibacter alkaliphilus HTCC2654</name>
    <dbReference type="NCBI Taxonomy" id="314271"/>
    <lineage>
        <taxon>Bacteria</taxon>
        <taxon>Pseudomonadati</taxon>
        <taxon>Pseudomonadota</taxon>
        <taxon>Alphaproteobacteria</taxon>
        <taxon>Rhodobacterales</taxon>
        <taxon>Roseobacteraceae</taxon>
        <taxon>Maritimibacter</taxon>
    </lineage>
</organism>
<feature type="domain" description="Nudix hydrolase" evidence="4">
    <location>
        <begin position="1"/>
        <end position="134"/>
    </location>
</feature>
<dbReference type="eggNOG" id="COG0494">
    <property type="taxonomic scope" value="Bacteria"/>
</dbReference>
<comment type="caution">
    <text evidence="5">The sequence shown here is derived from an EMBL/GenBank/DDBJ whole genome shotgun (WGS) entry which is preliminary data.</text>
</comment>
<evidence type="ECO:0000256" key="3">
    <source>
        <dbReference type="RuleBase" id="RU003476"/>
    </source>
</evidence>
<dbReference type="PROSITE" id="PS00893">
    <property type="entry name" value="NUDIX_BOX"/>
    <property type="match status" value="1"/>
</dbReference>
<dbReference type="EMBL" id="AAMT01000002">
    <property type="protein sequence ID" value="EAQ14126.1"/>
    <property type="molecule type" value="Genomic_DNA"/>
</dbReference>
<dbReference type="GO" id="GO:0016787">
    <property type="term" value="F:hydrolase activity"/>
    <property type="evidence" value="ECO:0007669"/>
    <property type="project" value="UniProtKB-KW"/>
</dbReference>
<reference evidence="5 6" key="1">
    <citation type="journal article" date="2010" name="J. Bacteriol.">
        <title>Genome sequences of Pelagibaca bermudensis HTCC2601T and Maritimibacter alkaliphilus HTCC2654T, the type strains of two marine Roseobacter genera.</title>
        <authorList>
            <person name="Thrash J.C."/>
            <person name="Cho J.C."/>
            <person name="Ferriera S."/>
            <person name="Johnson J."/>
            <person name="Vergin K.L."/>
            <person name="Giovannoni S.J."/>
        </authorList>
    </citation>
    <scope>NUCLEOTIDE SEQUENCE [LARGE SCALE GENOMIC DNA]</scope>
    <source>
        <strain evidence="5 6">HTCC2654</strain>
    </source>
</reference>
<evidence type="ECO:0000256" key="2">
    <source>
        <dbReference type="ARBA" id="ARBA00022801"/>
    </source>
</evidence>
<dbReference type="InterPro" id="IPR020084">
    <property type="entry name" value="NUDIX_hydrolase_CS"/>
</dbReference>
<accession>A3VB08</accession>
<keyword evidence="6" id="KW-1185">Reference proteome</keyword>
<dbReference type="CDD" id="cd04682">
    <property type="entry name" value="NUDIX_Hydrolase"/>
    <property type="match status" value="1"/>
</dbReference>